<dbReference type="InterPro" id="IPR013321">
    <property type="entry name" value="Arc_rbn_hlx_hlx"/>
</dbReference>
<protein>
    <submittedName>
        <fullName evidence="2">Arc family DNA-binding protein</fullName>
    </submittedName>
</protein>
<dbReference type="EMBL" id="SAUW01000017">
    <property type="protein sequence ID" value="RWR08515.1"/>
    <property type="molecule type" value="Genomic_DNA"/>
</dbReference>
<gene>
    <name evidence="2" type="ORF">D2T33_15580</name>
</gene>
<keyword evidence="3" id="KW-1185">Reference proteome</keyword>
<proteinExistence type="predicted"/>
<dbReference type="AlphaFoldDB" id="A0A443IQH1"/>
<evidence type="ECO:0000259" key="1">
    <source>
        <dbReference type="Pfam" id="PF03869"/>
    </source>
</evidence>
<dbReference type="InterPro" id="IPR010985">
    <property type="entry name" value="Ribbon_hlx_hlx"/>
</dbReference>
<feature type="domain" description="Arc-like DNA binding" evidence="1">
    <location>
        <begin position="18"/>
        <end position="45"/>
    </location>
</feature>
<dbReference type="InterPro" id="IPR005569">
    <property type="entry name" value="Arc_DNA-bd_dom"/>
</dbReference>
<reference evidence="2 3" key="1">
    <citation type="submission" date="2019-01" db="EMBL/GenBank/DDBJ databases">
        <title>Sinorhodobacter populi sp. nov. isolated from the symptomatic bark tissue of Populus euramericana canker.</title>
        <authorList>
            <person name="Xu G."/>
        </authorList>
    </citation>
    <scope>NUCLEOTIDE SEQUENCE [LARGE SCALE GENOMIC DNA]</scope>
    <source>
        <strain evidence="2 3">2D-5</strain>
    </source>
</reference>
<dbReference type="GO" id="GO:0006355">
    <property type="term" value="P:regulation of DNA-templated transcription"/>
    <property type="evidence" value="ECO:0007669"/>
    <property type="project" value="InterPro"/>
</dbReference>
<sequence>MMTIMPAQGTEGVVQTMIRWPLSMREKLKADAKSNGRSLNTHIVMLLGEVSGAAAGGDLGGKAPAAGSDAAAL</sequence>
<dbReference type="RefSeq" id="WP_128270375.1">
    <property type="nucleotide sequence ID" value="NZ_SAUW01000017.1"/>
</dbReference>
<organism evidence="2 3">
    <name type="scientific">Paenirhodobacter populi</name>
    <dbReference type="NCBI Taxonomy" id="2306993"/>
    <lineage>
        <taxon>Bacteria</taxon>
        <taxon>Pseudomonadati</taxon>
        <taxon>Pseudomonadota</taxon>
        <taxon>Alphaproteobacteria</taxon>
        <taxon>Rhodobacterales</taxon>
        <taxon>Rhodobacter group</taxon>
        <taxon>Paenirhodobacter</taxon>
    </lineage>
</organism>
<name>A0A443IQH1_9RHOB</name>
<evidence type="ECO:0000313" key="2">
    <source>
        <dbReference type="EMBL" id="RWR08515.1"/>
    </source>
</evidence>
<dbReference type="Pfam" id="PF03869">
    <property type="entry name" value="Arc"/>
    <property type="match status" value="1"/>
</dbReference>
<reference evidence="2 3" key="2">
    <citation type="submission" date="2019-01" db="EMBL/GenBank/DDBJ databases">
        <authorList>
            <person name="Li Y."/>
        </authorList>
    </citation>
    <scope>NUCLEOTIDE SEQUENCE [LARGE SCALE GENOMIC DNA]</scope>
    <source>
        <strain evidence="2 3">2D-5</strain>
    </source>
</reference>
<dbReference type="GO" id="GO:0003677">
    <property type="term" value="F:DNA binding"/>
    <property type="evidence" value="ECO:0007669"/>
    <property type="project" value="UniProtKB-KW"/>
</dbReference>
<dbReference type="Gene3D" id="1.10.1220.10">
    <property type="entry name" value="Met repressor-like"/>
    <property type="match status" value="1"/>
</dbReference>
<keyword evidence="2" id="KW-0238">DNA-binding</keyword>
<evidence type="ECO:0000313" key="3">
    <source>
        <dbReference type="Proteomes" id="UP000285710"/>
    </source>
</evidence>
<comment type="caution">
    <text evidence="2">The sequence shown here is derived from an EMBL/GenBank/DDBJ whole genome shotgun (WGS) entry which is preliminary data.</text>
</comment>
<dbReference type="SUPFAM" id="SSF47598">
    <property type="entry name" value="Ribbon-helix-helix"/>
    <property type="match status" value="1"/>
</dbReference>
<accession>A0A443IQH1</accession>
<dbReference type="Proteomes" id="UP000285710">
    <property type="component" value="Unassembled WGS sequence"/>
</dbReference>